<dbReference type="OrthoDB" id="6158291at2"/>
<dbReference type="Pfam" id="PF05239">
    <property type="entry name" value="PRC"/>
    <property type="match status" value="1"/>
</dbReference>
<evidence type="ECO:0000256" key="1">
    <source>
        <dbReference type="SAM" id="SignalP"/>
    </source>
</evidence>
<gene>
    <name evidence="3" type="ORF">SAMN04488523_12036</name>
</gene>
<evidence type="ECO:0000259" key="2">
    <source>
        <dbReference type="Pfam" id="PF05239"/>
    </source>
</evidence>
<dbReference type="Gene3D" id="2.30.30.240">
    <property type="entry name" value="PRC-barrel domain"/>
    <property type="match status" value="1"/>
</dbReference>
<evidence type="ECO:0000313" key="4">
    <source>
        <dbReference type="Proteomes" id="UP000198977"/>
    </source>
</evidence>
<feature type="chain" id="PRO_5011715943" evidence="1">
    <location>
        <begin position="28"/>
        <end position="250"/>
    </location>
</feature>
<keyword evidence="1" id="KW-0732">Signal</keyword>
<feature type="signal peptide" evidence="1">
    <location>
        <begin position="1"/>
        <end position="27"/>
    </location>
</feature>
<evidence type="ECO:0000313" key="3">
    <source>
        <dbReference type="EMBL" id="SFF13729.1"/>
    </source>
</evidence>
<dbReference type="PANTHER" id="PTHR36505">
    <property type="entry name" value="BLR1072 PROTEIN"/>
    <property type="match status" value="1"/>
</dbReference>
<reference evidence="3 4" key="1">
    <citation type="submission" date="2016-10" db="EMBL/GenBank/DDBJ databases">
        <authorList>
            <person name="de Groot N.N."/>
        </authorList>
    </citation>
    <scope>NUCLEOTIDE SEQUENCE [LARGE SCALE GENOMIC DNA]</scope>
    <source>
        <strain evidence="3 4">DSM 11443</strain>
    </source>
</reference>
<protein>
    <submittedName>
        <fullName evidence="3">PRC-barrel domain-containing protein</fullName>
    </submittedName>
</protein>
<name>A0A1I2G982_9RHOB</name>
<feature type="domain" description="PRC-barrel" evidence="2">
    <location>
        <begin position="56"/>
        <end position="109"/>
    </location>
</feature>
<dbReference type="InterPro" id="IPR011033">
    <property type="entry name" value="PRC_barrel-like_sf"/>
</dbReference>
<dbReference type="InterPro" id="IPR027275">
    <property type="entry name" value="PRC-brl_dom"/>
</dbReference>
<sequence>MRYTMRPTPFPFAVSIMALMVAGPAMAQDEVQILSDWTYGTLYSSGWSVENMFDTTEIIDTTGEEIGDVENVIFSNDGKVLGIVAEVGGFWDIGDTHVFVPWDEVMIGDTIQQAQVPVTEAAIEDYDGFSGYWGEEQVITEADTNATTDVDDNLVAGAEIFKATDLIGDFVHLNDGARYGYVSDIIVENGAISAIVIDAASYGRRGYYAYPYYRGGSSPASPRYDMPYGGAEVDPIENFDYEQLRSRVVE</sequence>
<dbReference type="RefSeq" id="WP_093925341.1">
    <property type="nucleotide sequence ID" value="NZ_FOMW01000020.1"/>
</dbReference>
<dbReference type="AlphaFoldDB" id="A0A1I2G982"/>
<dbReference type="Proteomes" id="UP000198977">
    <property type="component" value="Unassembled WGS sequence"/>
</dbReference>
<organism evidence="3 4">
    <name type="scientific">Sulfitobacter brevis</name>
    <dbReference type="NCBI Taxonomy" id="74348"/>
    <lineage>
        <taxon>Bacteria</taxon>
        <taxon>Pseudomonadati</taxon>
        <taxon>Pseudomonadota</taxon>
        <taxon>Alphaproteobacteria</taxon>
        <taxon>Rhodobacterales</taxon>
        <taxon>Roseobacteraceae</taxon>
        <taxon>Sulfitobacter</taxon>
    </lineage>
</organism>
<dbReference type="EMBL" id="FOMW01000020">
    <property type="protein sequence ID" value="SFF13729.1"/>
    <property type="molecule type" value="Genomic_DNA"/>
</dbReference>
<dbReference type="PANTHER" id="PTHR36505:SF1">
    <property type="entry name" value="BLR1072 PROTEIN"/>
    <property type="match status" value="1"/>
</dbReference>
<accession>A0A1I2G982</accession>
<dbReference type="SUPFAM" id="SSF50346">
    <property type="entry name" value="PRC-barrel domain"/>
    <property type="match status" value="1"/>
</dbReference>
<dbReference type="STRING" id="74348.SAMN04488523_12036"/>
<proteinExistence type="predicted"/>
<keyword evidence="4" id="KW-1185">Reference proteome</keyword>